<dbReference type="InterPro" id="IPR035979">
    <property type="entry name" value="RBD_domain_sf"/>
</dbReference>
<evidence type="ECO:0000256" key="1">
    <source>
        <dbReference type="PROSITE-ProRule" id="PRU00176"/>
    </source>
</evidence>
<keyword evidence="1" id="KW-0694">RNA-binding</keyword>
<dbReference type="GO" id="GO:0003723">
    <property type="term" value="F:RNA binding"/>
    <property type="evidence" value="ECO:0007669"/>
    <property type="project" value="UniProtKB-UniRule"/>
</dbReference>
<sequence length="214" mass="26113">MPRILFVSGFHPTTRARDLAFEFERYGPLVRCDVPAPRNPQASHNPYAFVEFKSNRDAEDAYYDMHGRYFEGSRLSIQWAKNPPSSVWRYDRRTPPPHRSGRDRSRSPRRRDDRDRGRDRVDDRDRDRDRDRRRRSRSPPPHLDRERRRSPSPDRRRDDRDRDRDRGDRGDRDRERIKTPPVDEQVKKDDERDRDRERLDREDNDQVRTPPYDH</sequence>
<feature type="compositionally biased region" description="Basic and acidic residues" evidence="2">
    <location>
        <begin position="89"/>
        <end position="130"/>
    </location>
</feature>
<proteinExistence type="predicted"/>
<evidence type="ECO:0000259" key="3">
    <source>
        <dbReference type="PROSITE" id="PS50102"/>
    </source>
</evidence>
<dbReference type="AlphaFoldDB" id="A0A409WLF7"/>
<protein>
    <recommendedName>
        <fullName evidence="3">RRM domain-containing protein</fullName>
    </recommendedName>
</protein>
<feature type="compositionally biased region" description="Basic and acidic residues" evidence="2">
    <location>
        <begin position="184"/>
        <end position="214"/>
    </location>
</feature>
<dbReference type="InterPro" id="IPR012677">
    <property type="entry name" value="Nucleotide-bd_a/b_plait_sf"/>
</dbReference>
<name>A0A409WLF7_PSICY</name>
<gene>
    <name evidence="4" type="ORF">CVT25_002578</name>
</gene>
<reference evidence="4 5" key="1">
    <citation type="journal article" date="2018" name="Evol. Lett.">
        <title>Horizontal gene cluster transfer increased hallucinogenic mushroom diversity.</title>
        <authorList>
            <person name="Reynolds H.T."/>
            <person name="Vijayakumar V."/>
            <person name="Gluck-Thaler E."/>
            <person name="Korotkin H.B."/>
            <person name="Matheny P.B."/>
            <person name="Slot J.C."/>
        </authorList>
    </citation>
    <scope>NUCLEOTIDE SEQUENCE [LARGE SCALE GENOMIC DNA]</scope>
    <source>
        <strain evidence="4 5">2631</strain>
    </source>
</reference>
<comment type="caution">
    <text evidence="4">The sequence shown here is derived from an EMBL/GenBank/DDBJ whole genome shotgun (WGS) entry which is preliminary data.</text>
</comment>
<feature type="compositionally biased region" description="Basic and acidic residues" evidence="2">
    <location>
        <begin position="142"/>
        <end position="178"/>
    </location>
</feature>
<dbReference type="Proteomes" id="UP000283269">
    <property type="component" value="Unassembled WGS sequence"/>
</dbReference>
<dbReference type="InParanoid" id="A0A409WLF7"/>
<dbReference type="Pfam" id="PF00076">
    <property type="entry name" value="RRM_1"/>
    <property type="match status" value="1"/>
</dbReference>
<dbReference type="SMART" id="SM00360">
    <property type="entry name" value="RRM"/>
    <property type="match status" value="1"/>
</dbReference>
<dbReference type="PANTHER" id="PTHR23147">
    <property type="entry name" value="SERINE/ARGININE RICH SPLICING FACTOR"/>
    <property type="match status" value="1"/>
</dbReference>
<keyword evidence="5" id="KW-1185">Reference proteome</keyword>
<evidence type="ECO:0000256" key="2">
    <source>
        <dbReference type="SAM" id="MobiDB-lite"/>
    </source>
</evidence>
<dbReference type="Gene3D" id="3.30.70.330">
    <property type="match status" value="1"/>
</dbReference>
<dbReference type="PROSITE" id="PS50102">
    <property type="entry name" value="RRM"/>
    <property type="match status" value="1"/>
</dbReference>
<feature type="region of interest" description="Disordered" evidence="2">
    <location>
        <begin position="85"/>
        <end position="214"/>
    </location>
</feature>
<organism evidence="4 5">
    <name type="scientific">Psilocybe cyanescens</name>
    <dbReference type="NCBI Taxonomy" id="93625"/>
    <lineage>
        <taxon>Eukaryota</taxon>
        <taxon>Fungi</taxon>
        <taxon>Dikarya</taxon>
        <taxon>Basidiomycota</taxon>
        <taxon>Agaricomycotina</taxon>
        <taxon>Agaricomycetes</taxon>
        <taxon>Agaricomycetidae</taxon>
        <taxon>Agaricales</taxon>
        <taxon>Agaricineae</taxon>
        <taxon>Strophariaceae</taxon>
        <taxon>Psilocybe</taxon>
    </lineage>
</organism>
<evidence type="ECO:0000313" key="5">
    <source>
        <dbReference type="Proteomes" id="UP000283269"/>
    </source>
</evidence>
<feature type="domain" description="RRM" evidence="3">
    <location>
        <begin position="3"/>
        <end position="82"/>
    </location>
</feature>
<dbReference type="SUPFAM" id="SSF54928">
    <property type="entry name" value="RNA-binding domain, RBD"/>
    <property type="match status" value="1"/>
</dbReference>
<dbReference type="STRING" id="93625.A0A409WLF7"/>
<dbReference type="InterPro" id="IPR050907">
    <property type="entry name" value="SRSF"/>
</dbReference>
<accession>A0A409WLF7</accession>
<dbReference type="InterPro" id="IPR000504">
    <property type="entry name" value="RRM_dom"/>
</dbReference>
<dbReference type="OrthoDB" id="5970at2759"/>
<dbReference type="EMBL" id="NHYD01003379">
    <property type="protein sequence ID" value="PPQ79301.1"/>
    <property type="molecule type" value="Genomic_DNA"/>
</dbReference>
<evidence type="ECO:0000313" key="4">
    <source>
        <dbReference type="EMBL" id="PPQ79301.1"/>
    </source>
</evidence>